<feature type="region of interest" description="Disordered" evidence="2">
    <location>
        <begin position="61"/>
        <end position="89"/>
    </location>
</feature>
<dbReference type="Gene3D" id="3.20.20.80">
    <property type="entry name" value="Glycosidases"/>
    <property type="match status" value="1"/>
</dbReference>
<comment type="caution">
    <text evidence="4">The sequence shown here is derived from an EMBL/GenBank/DDBJ whole genome shotgun (WGS) entry which is preliminary data.</text>
</comment>
<feature type="compositionally biased region" description="Pro residues" evidence="2">
    <location>
        <begin position="18"/>
        <end position="27"/>
    </location>
</feature>
<gene>
    <name evidence="4" type="ORF">HNR23_004770</name>
</gene>
<dbReference type="InterPro" id="IPR017853">
    <property type="entry name" value="GH"/>
</dbReference>
<feature type="domain" description="Glycosyl hydrolase-like 10" evidence="3">
    <location>
        <begin position="91"/>
        <end position="403"/>
    </location>
</feature>
<name>A0A7X0D7U3_9ACTN</name>
<dbReference type="PROSITE" id="PS51318">
    <property type="entry name" value="TAT"/>
    <property type="match status" value="1"/>
</dbReference>
<feature type="region of interest" description="Disordered" evidence="2">
    <location>
        <begin position="1"/>
        <end position="41"/>
    </location>
</feature>
<evidence type="ECO:0000259" key="3">
    <source>
        <dbReference type="Pfam" id="PF02638"/>
    </source>
</evidence>
<keyword evidence="4" id="KW-0449">Lipoprotein</keyword>
<keyword evidence="1" id="KW-0732">Signal</keyword>
<dbReference type="SUPFAM" id="SSF51445">
    <property type="entry name" value="(Trans)glycosidases"/>
    <property type="match status" value="1"/>
</dbReference>
<evidence type="ECO:0000313" key="4">
    <source>
        <dbReference type="EMBL" id="MBB6174710.1"/>
    </source>
</evidence>
<accession>A0A7X0D7U3</accession>
<dbReference type="EMBL" id="JACHDS010000001">
    <property type="protein sequence ID" value="MBB6174710.1"/>
    <property type="molecule type" value="Genomic_DNA"/>
</dbReference>
<protein>
    <submittedName>
        <fullName evidence="4">Uncharacterized lipoprotein YddW (UPF0748 family)</fullName>
    </submittedName>
</protein>
<sequence length="569" mass="63792">MADHREPGDSPDQQHTPRPTPHVPHPPTRVSRRSTLRTAGGALGALVSAPLLAAAPPARGAAVSGTAPRDDASGYEEPCPAPGSGTPPKRQMRAAWIASVVNIDWPSARGLDVATQKAELTRLYDEAVSHRLNAVFVQIRPTADAFWHSPFEPWSEWLTGTQGVDPGYDPLDFAITEAHKRNLEFHGWFNPYRVSMHNDIRRLVASHPARRHPDWVFEYGGRFYYDPGIPRVRAFVQDAMLHAVQHYDMDGVHFDDYFYPYPVSGQRVPDQATYARYGGRFERIEDWRRHNIDLLVREMGERIKAAKPHVRFGISPFGIWRNRSSHPEGSDTSGFESFDGIFADSRKWVLEGWLDYINPQVYWEIGLKVADYAKLVPWWAGVAGRTRTHLYIGQAAYKVGNPGAWQDMRELSRHLAFNRDYPQVDGDVYFSAIRLRTTAAEAMRIVVEDHYQRPALVPVTEGLGGAAPPAPLITDARRTERGAEVAVRPRHRSDTTYFAVYRLPGAADSTAPPTCDIEDARHLAGTVRSDGEPATFVDTEVAGGPHTYYATALDRMHHESEPSRGRSIR</sequence>
<dbReference type="InterPro" id="IPR006311">
    <property type="entry name" value="TAT_signal"/>
</dbReference>
<dbReference type="InterPro" id="IPR003790">
    <property type="entry name" value="GHL10"/>
</dbReference>
<evidence type="ECO:0000313" key="5">
    <source>
        <dbReference type="Proteomes" id="UP000546642"/>
    </source>
</evidence>
<keyword evidence="5" id="KW-1185">Reference proteome</keyword>
<proteinExistence type="predicted"/>
<reference evidence="4 5" key="1">
    <citation type="submission" date="2020-08" db="EMBL/GenBank/DDBJ databases">
        <title>Sequencing the genomes of 1000 actinobacteria strains.</title>
        <authorList>
            <person name="Klenk H.-P."/>
        </authorList>
    </citation>
    <scope>NUCLEOTIDE SEQUENCE [LARGE SCALE GENOMIC DNA]</scope>
    <source>
        <strain evidence="4 5">DSM 46659</strain>
    </source>
</reference>
<dbReference type="PANTHER" id="PTHR43405:SF1">
    <property type="entry name" value="GLYCOSYL HYDROLASE DIGH"/>
    <property type="match status" value="1"/>
</dbReference>
<evidence type="ECO:0000256" key="1">
    <source>
        <dbReference type="ARBA" id="ARBA00022729"/>
    </source>
</evidence>
<dbReference type="InterPro" id="IPR052177">
    <property type="entry name" value="Divisome_Glycosyl_Hydrolase"/>
</dbReference>
<dbReference type="Pfam" id="PF02638">
    <property type="entry name" value="GHL10"/>
    <property type="match status" value="1"/>
</dbReference>
<evidence type="ECO:0000256" key="2">
    <source>
        <dbReference type="SAM" id="MobiDB-lite"/>
    </source>
</evidence>
<dbReference type="RefSeq" id="WP_184078909.1">
    <property type="nucleotide sequence ID" value="NZ_JACHDS010000001.1"/>
</dbReference>
<organism evidence="4 5">
    <name type="scientific">Nocardiopsis mwathae</name>
    <dbReference type="NCBI Taxonomy" id="1472723"/>
    <lineage>
        <taxon>Bacteria</taxon>
        <taxon>Bacillati</taxon>
        <taxon>Actinomycetota</taxon>
        <taxon>Actinomycetes</taxon>
        <taxon>Streptosporangiales</taxon>
        <taxon>Nocardiopsidaceae</taxon>
        <taxon>Nocardiopsis</taxon>
    </lineage>
</organism>
<dbReference type="PANTHER" id="PTHR43405">
    <property type="entry name" value="GLYCOSYL HYDROLASE DIGH"/>
    <property type="match status" value="1"/>
</dbReference>
<dbReference type="AlphaFoldDB" id="A0A7X0D7U3"/>
<dbReference type="Proteomes" id="UP000546642">
    <property type="component" value="Unassembled WGS sequence"/>
</dbReference>